<organism evidence="1 2">
    <name type="scientific">Nocardioides marmotae</name>
    <dbReference type="NCBI Taxonomy" id="2663857"/>
    <lineage>
        <taxon>Bacteria</taxon>
        <taxon>Bacillati</taxon>
        <taxon>Actinomycetota</taxon>
        <taxon>Actinomycetes</taxon>
        <taxon>Propionibacteriales</taxon>
        <taxon>Nocardioidaceae</taxon>
        <taxon>Nocardioides</taxon>
    </lineage>
</organism>
<dbReference type="AlphaFoldDB" id="A0A6I3JFM5"/>
<protein>
    <submittedName>
        <fullName evidence="1">Uncharacterized protein</fullName>
    </submittedName>
</protein>
<evidence type="ECO:0000313" key="2">
    <source>
        <dbReference type="Proteomes" id="UP000433406"/>
    </source>
</evidence>
<dbReference type="RefSeq" id="WP_154616694.1">
    <property type="nucleotide sequence ID" value="NZ_CP053660.1"/>
</dbReference>
<sequence length="62" mass="6382">MTAPESKDPRRFLIPAAVLALLIVVGGAFVLIGVLRGDDTSTGPGQQPTDQVILPVLTGVAE</sequence>
<dbReference type="Proteomes" id="UP000433406">
    <property type="component" value="Unassembled WGS sequence"/>
</dbReference>
<evidence type="ECO:0000313" key="1">
    <source>
        <dbReference type="EMBL" id="MTB96927.1"/>
    </source>
</evidence>
<keyword evidence="2" id="KW-1185">Reference proteome</keyword>
<comment type="caution">
    <text evidence="1">The sequence shown here is derived from an EMBL/GenBank/DDBJ whole genome shotgun (WGS) entry which is preliminary data.</text>
</comment>
<proteinExistence type="predicted"/>
<reference evidence="1 2" key="1">
    <citation type="submission" date="2019-10" db="EMBL/GenBank/DDBJ databases">
        <title>Nocardioides novel species isolated from the excrement of Marmot.</title>
        <authorList>
            <person name="Zhang G."/>
        </authorList>
    </citation>
    <scope>NUCLEOTIDE SEQUENCE [LARGE SCALE GENOMIC DNA]</scope>
    <source>
        <strain evidence="2">zg-579</strain>
    </source>
</reference>
<accession>A0A6I3JFM5</accession>
<dbReference type="EMBL" id="WLCI01000019">
    <property type="protein sequence ID" value="MTB96927.1"/>
    <property type="molecule type" value="Genomic_DNA"/>
</dbReference>
<name>A0A6I3JFM5_9ACTN</name>
<gene>
    <name evidence="1" type="ORF">GGQ22_17770</name>
</gene>